<accession>A0A4Q0PLS3</accession>
<proteinExistence type="predicted"/>
<comment type="caution">
    <text evidence="2">The sequence shown here is derived from an EMBL/GenBank/DDBJ whole genome shotgun (WGS) entry which is preliminary data.</text>
</comment>
<sequence length="344" mass="39269">MKKTLTLALILVFTLCITQTSFAQTRRDVRTFTNFNRFLKRAIPQIENAQARRSAFSSIEGEKDRLQELLKWNSNSGALYRVKARIHMMSGAVEYSPIENLGFGSSPLFVLAKSYNEPGVTNEPNPSVMMRPSQAKSFYIWITNKRNFLNRRGVVFNYGLIDQYFYKDLNVQALSVVSNIDVQRSFEFNNKISIINGVFETLEIEMNDAEAFNNFYALKNKYLEQTEKIDQLTIDLENDLSEIQRASKAQNTLNTMGNILSLANLSLQIAAATNINQEEIDGATSVKDLKLVVERTIKKLDNNTVLIRNKLDAHRVELIKSQDQLKAKFQENDVPAKLIIDILH</sequence>
<keyword evidence="1" id="KW-0732">Signal</keyword>
<feature type="signal peptide" evidence="1">
    <location>
        <begin position="1"/>
        <end position="23"/>
    </location>
</feature>
<dbReference type="EMBL" id="QOVL01000008">
    <property type="protein sequence ID" value="RXG29923.1"/>
    <property type="molecule type" value="Genomic_DNA"/>
</dbReference>
<dbReference type="RefSeq" id="WP_073099138.1">
    <property type="nucleotide sequence ID" value="NZ_QOVL01000008.1"/>
</dbReference>
<evidence type="ECO:0000313" key="3">
    <source>
        <dbReference type="Proteomes" id="UP000290608"/>
    </source>
</evidence>
<feature type="chain" id="PRO_5020763023" description="TolC family protein" evidence="1">
    <location>
        <begin position="24"/>
        <end position="344"/>
    </location>
</feature>
<dbReference type="Proteomes" id="UP000290608">
    <property type="component" value="Unassembled WGS sequence"/>
</dbReference>
<dbReference type="AlphaFoldDB" id="A0A4Q0PLS3"/>
<evidence type="ECO:0000313" key="2">
    <source>
        <dbReference type="EMBL" id="RXG29923.1"/>
    </source>
</evidence>
<evidence type="ECO:0000256" key="1">
    <source>
        <dbReference type="SAM" id="SignalP"/>
    </source>
</evidence>
<reference evidence="2 3" key="1">
    <citation type="submission" date="2018-07" db="EMBL/GenBank/DDBJ databases">
        <title>Leeuwenhoekiella genomics.</title>
        <authorList>
            <person name="Tahon G."/>
            <person name="Willems A."/>
        </authorList>
    </citation>
    <scope>NUCLEOTIDE SEQUENCE [LARGE SCALE GENOMIC DNA]</scope>
    <source>
        <strain evidence="2 3">LMG 1345</strain>
    </source>
</reference>
<organism evidence="2 3">
    <name type="scientific">Leeuwenhoekiella marinoflava</name>
    <dbReference type="NCBI Taxonomy" id="988"/>
    <lineage>
        <taxon>Bacteria</taxon>
        <taxon>Pseudomonadati</taxon>
        <taxon>Bacteroidota</taxon>
        <taxon>Flavobacteriia</taxon>
        <taxon>Flavobacteriales</taxon>
        <taxon>Flavobacteriaceae</taxon>
        <taxon>Leeuwenhoekiella</taxon>
    </lineage>
</organism>
<evidence type="ECO:0008006" key="4">
    <source>
        <dbReference type="Google" id="ProtNLM"/>
    </source>
</evidence>
<dbReference type="STRING" id="1122159.SAMN02745246_02059"/>
<gene>
    <name evidence="2" type="ORF">DSL99_1978</name>
</gene>
<name>A0A4Q0PLS3_9FLAO</name>
<protein>
    <recommendedName>
        <fullName evidence="4">TolC family protein</fullName>
    </recommendedName>
</protein>